<dbReference type="Gene3D" id="1.10.101.10">
    <property type="entry name" value="PGBD-like superfamily/PGBD"/>
    <property type="match status" value="1"/>
</dbReference>
<name>A0ABN4NZM3_STRAM</name>
<keyword evidence="1" id="KW-0929">Antimicrobial</keyword>
<evidence type="ECO:0000259" key="3">
    <source>
        <dbReference type="Pfam" id="PF01471"/>
    </source>
</evidence>
<organism evidence="4 5">
    <name type="scientific">Streptomyces ambofaciens</name>
    <dbReference type="NCBI Taxonomy" id="1889"/>
    <lineage>
        <taxon>Bacteria</taxon>
        <taxon>Bacillati</taxon>
        <taxon>Actinomycetota</taxon>
        <taxon>Actinomycetes</taxon>
        <taxon>Kitasatosporales</taxon>
        <taxon>Streptomycetaceae</taxon>
        <taxon>Streptomyces</taxon>
    </lineage>
</organism>
<keyword evidence="5" id="KW-1185">Reference proteome</keyword>
<dbReference type="InterPro" id="IPR036365">
    <property type="entry name" value="PGBD-like_sf"/>
</dbReference>
<dbReference type="InterPro" id="IPR036366">
    <property type="entry name" value="PGBDSf"/>
</dbReference>
<dbReference type="EMBL" id="CP012949">
    <property type="protein sequence ID" value="ANB04361.1"/>
    <property type="molecule type" value="Genomic_DNA"/>
</dbReference>
<evidence type="ECO:0000256" key="1">
    <source>
        <dbReference type="ARBA" id="ARBA00022529"/>
    </source>
</evidence>
<gene>
    <name evidence="4" type="ORF">SAM40697_0398</name>
</gene>
<feature type="domain" description="Peptidoglycan binding-like" evidence="3">
    <location>
        <begin position="224"/>
        <end position="278"/>
    </location>
</feature>
<accession>A0ABN4NZM3</accession>
<dbReference type="Proteomes" id="UP000076720">
    <property type="component" value="Chromosome"/>
</dbReference>
<reference evidence="5" key="1">
    <citation type="submission" date="2015-10" db="EMBL/GenBank/DDBJ databases">
        <title>Complete genome sequence of Streptomyces ambofaciens DSM 40697.</title>
        <authorList>
            <person name="Thibessard A."/>
            <person name="Leblond P."/>
        </authorList>
    </citation>
    <scope>NUCLEOTIDE SEQUENCE [LARGE SCALE GENOMIC DNA]</scope>
    <source>
        <strain evidence="5">DSM 40697</strain>
    </source>
</reference>
<dbReference type="Gene3D" id="1.10.530.40">
    <property type="match status" value="1"/>
</dbReference>
<sequence length="292" mass="31494">MHQIVRDHWIPFNDPLEGRVPFMYLDQKGWVSTGIGNKIDQTVAAHSAPNPAERSASLASAGELRWLDADGSPATADLVARDWDKVKAHLHLARQGHKAFQPPFTSLHLSDEEIDRHVFAKLDQMESFLTARGPEFAGFASWPANAQLATLSMCWALGPAFRFPRLQGHVAAREWNGAADECHFTPDEGTIRIRNILDRKHFLLAGTVEARGLPADRLALDLSDVFGVQGALLALGYDPGAQDGADGPRTQGAVRAFQGDNGLTPNGSCEDPATLAALSARLSTSGFTALGV</sequence>
<dbReference type="Pfam" id="PF01471">
    <property type="entry name" value="PG_binding_1"/>
    <property type="match status" value="1"/>
</dbReference>
<protein>
    <recommendedName>
        <fullName evidence="3">Peptidoglycan binding-like domain-containing protein</fullName>
    </recommendedName>
</protein>
<evidence type="ECO:0000313" key="5">
    <source>
        <dbReference type="Proteomes" id="UP000076720"/>
    </source>
</evidence>
<dbReference type="RefSeq" id="WP_063481045.1">
    <property type="nucleotide sequence ID" value="NZ_CP012949.1"/>
</dbReference>
<dbReference type="SUPFAM" id="SSF53955">
    <property type="entry name" value="Lysozyme-like"/>
    <property type="match status" value="1"/>
</dbReference>
<proteinExistence type="predicted"/>
<reference evidence="4 5" key="2">
    <citation type="journal article" date="2016" name="Genome Announc.">
        <title>Complete Genome Sequence of Streptomyces ambofaciens DSM 40697, a Paradigm for Genome Plasticity Studies.</title>
        <authorList>
            <person name="Thibessard A."/>
            <person name="Leblond P."/>
        </authorList>
    </citation>
    <scope>NUCLEOTIDE SEQUENCE [LARGE SCALE GENOMIC DNA]</scope>
    <source>
        <strain evidence="4 5">DSM 40697</strain>
    </source>
</reference>
<dbReference type="InterPro" id="IPR002477">
    <property type="entry name" value="Peptidoglycan-bd-like"/>
</dbReference>
<keyword evidence="2" id="KW-0081">Bacteriolytic enzyme</keyword>
<evidence type="ECO:0000313" key="4">
    <source>
        <dbReference type="EMBL" id="ANB04361.1"/>
    </source>
</evidence>
<dbReference type="InterPro" id="IPR023347">
    <property type="entry name" value="Lysozyme_dom_sf"/>
</dbReference>
<evidence type="ECO:0000256" key="2">
    <source>
        <dbReference type="ARBA" id="ARBA00022638"/>
    </source>
</evidence>
<dbReference type="InterPro" id="IPR023346">
    <property type="entry name" value="Lysozyme-like_dom_sf"/>
</dbReference>
<dbReference type="SUPFAM" id="SSF47090">
    <property type="entry name" value="PGBD-like"/>
    <property type="match status" value="1"/>
</dbReference>